<evidence type="ECO:0000256" key="5">
    <source>
        <dbReference type="SAM" id="Phobius"/>
    </source>
</evidence>
<evidence type="ECO:0000256" key="4">
    <source>
        <dbReference type="ARBA" id="ARBA00023136"/>
    </source>
</evidence>
<dbReference type="GO" id="GO:0016020">
    <property type="term" value="C:membrane"/>
    <property type="evidence" value="ECO:0007669"/>
    <property type="project" value="UniProtKB-SubCell"/>
</dbReference>
<keyword evidence="4 5" id="KW-0472">Membrane</keyword>
<organism evidence="7 8">
    <name type="scientific">Halonotius pteroides</name>
    <dbReference type="NCBI Taxonomy" id="268735"/>
    <lineage>
        <taxon>Archaea</taxon>
        <taxon>Methanobacteriati</taxon>
        <taxon>Methanobacteriota</taxon>
        <taxon>Stenosarchaea group</taxon>
        <taxon>Halobacteria</taxon>
        <taxon>Halobacteriales</taxon>
        <taxon>Haloferacaceae</taxon>
        <taxon>Halonotius</taxon>
    </lineage>
</organism>
<evidence type="ECO:0000259" key="6">
    <source>
        <dbReference type="Pfam" id="PF06271"/>
    </source>
</evidence>
<dbReference type="PANTHER" id="PTHR38480:SF1">
    <property type="entry name" value="SLR0254 PROTEIN"/>
    <property type="match status" value="1"/>
</dbReference>
<evidence type="ECO:0000313" key="7">
    <source>
        <dbReference type="EMBL" id="RJX49037.1"/>
    </source>
</evidence>
<gene>
    <name evidence="7" type="ORF">DP106_09910</name>
</gene>
<dbReference type="RefSeq" id="WP_120085031.1">
    <property type="nucleotide sequence ID" value="NZ_QMDW01000013.1"/>
</dbReference>
<evidence type="ECO:0000256" key="3">
    <source>
        <dbReference type="ARBA" id="ARBA00022989"/>
    </source>
</evidence>
<keyword evidence="2 5" id="KW-0812">Transmembrane</keyword>
<dbReference type="Proteomes" id="UP000281564">
    <property type="component" value="Unassembled WGS sequence"/>
</dbReference>
<feature type="domain" description="RDD" evidence="6">
    <location>
        <begin position="17"/>
        <end position="134"/>
    </location>
</feature>
<accession>A0A3A6QM51</accession>
<dbReference type="PANTHER" id="PTHR38480">
    <property type="entry name" value="SLR0254 PROTEIN"/>
    <property type="match status" value="1"/>
</dbReference>
<dbReference type="OrthoDB" id="288430at2157"/>
<reference evidence="7 8" key="1">
    <citation type="submission" date="2018-06" db="EMBL/GenBank/DDBJ databases">
        <title>Halonotius sp. F13-13 a new haloarchaeeon isolated from a solar saltern from Isla Cristina, Huelva, Spain.</title>
        <authorList>
            <person name="Duran-Viseras A."/>
            <person name="Sanchez-Porro C."/>
            <person name="Ventosa A."/>
        </authorList>
    </citation>
    <scope>NUCLEOTIDE SEQUENCE [LARGE SCALE GENOMIC DNA]</scope>
    <source>
        <strain evidence="7 8">CECT 7525</strain>
    </source>
</reference>
<feature type="transmembrane region" description="Helical" evidence="5">
    <location>
        <begin position="20"/>
        <end position="40"/>
    </location>
</feature>
<keyword evidence="3 5" id="KW-1133">Transmembrane helix</keyword>
<dbReference type="AlphaFoldDB" id="A0A3A6QM51"/>
<keyword evidence="8" id="KW-1185">Reference proteome</keyword>
<protein>
    <submittedName>
        <fullName evidence="7">RDD family protein</fullName>
    </submittedName>
</protein>
<dbReference type="EMBL" id="QMDW01000013">
    <property type="protein sequence ID" value="RJX49037.1"/>
    <property type="molecule type" value="Genomic_DNA"/>
</dbReference>
<name>A0A3A6QM51_9EURY</name>
<comment type="caution">
    <text evidence="7">The sequence shown here is derived from an EMBL/GenBank/DDBJ whole genome shotgun (WGS) entry which is preliminary data.</text>
</comment>
<feature type="transmembrane region" description="Helical" evidence="5">
    <location>
        <begin position="47"/>
        <end position="66"/>
    </location>
</feature>
<dbReference type="Pfam" id="PF06271">
    <property type="entry name" value="RDD"/>
    <property type="match status" value="1"/>
</dbReference>
<dbReference type="InterPro" id="IPR010432">
    <property type="entry name" value="RDD"/>
</dbReference>
<comment type="subcellular location">
    <subcellularLocation>
        <location evidence="1">Membrane</location>
        <topology evidence="1">Multi-pass membrane protein</topology>
    </subcellularLocation>
</comment>
<evidence type="ECO:0000313" key="8">
    <source>
        <dbReference type="Proteomes" id="UP000281564"/>
    </source>
</evidence>
<sequence>MRKHPKPDLNTTDGVTLRRILAFFVDGVLIGVLGVPFILLGPVAGDLITLLFLSVYVLVGLIYALLLEGLLGYTPGKYLFGLVVVKSDGSQCTIPASMLRNLAWIIDALPTLNLVAMISIYLTDKDQRVGDLVADTIVAKQR</sequence>
<evidence type="ECO:0000256" key="2">
    <source>
        <dbReference type="ARBA" id="ARBA00022692"/>
    </source>
</evidence>
<feature type="transmembrane region" description="Helical" evidence="5">
    <location>
        <begin position="102"/>
        <end position="122"/>
    </location>
</feature>
<evidence type="ECO:0000256" key="1">
    <source>
        <dbReference type="ARBA" id="ARBA00004141"/>
    </source>
</evidence>
<proteinExistence type="predicted"/>